<dbReference type="SMART" id="SM00356">
    <property type="entry name" value="ZnF_C3H1"/>
    <property type="match status" value="1"/>
</dbReference>
<dbReference type="InterPro" id="IPR000571">
    <property type="entry name" value="Znf_CCCH"/>
</dbReference>
<evidence type="ECO:0000313" key="8">
    <source>
        <dbReference type="EMBL" id="CEP03581.1"/>
    </source>
</evidence>
<dbReference type="EMBL" id="CDSF01000150">
    <property type="protein sequence ID" value="CEP03581.1"/>
    <property type="molecule type" value="Genomic_DNA"/>
</dbReference>
<dbReference type="InterPro" id="IPR017907">
    <property type="entry name" value="Znf_RING_CS"/>
</dbReference>
<evidence type="ECO:0000256" key="3">
    <source>
        <dbReference type="ARBA" id="ARBA00022833"/>
    </source>
</evidence>
<dbReference type="Proteomes" id="UP000290189">
    <property type="component" value="Unassembled WGS sequence"/>
</dbReference>
<evidence type="ECO:0008006" key="12">
    <source>
        <dbReference type="Google" id="ProtNLM"/>
    </source>
</evidence>
<evidence type="ECO:0000313" key="10">
    <source>
        <dbReference type="Proteomes" id="UP000039324"/>
    </source>
</evidence>
<feature type="zinc finger region" description="C3H1-type" evidence="4">
    <location>
        <begin position="113"/>
        <end position="141"/>
    </location>
</feature>
<reference evidence="8 10" key="1">
    <citation type="submission" date="2015-02" db="EMBL/GenBank/DDBJ databases">
        <authorList>
            <person name="Chooi Y.-H."/>
        </authorList>
    </citation>
    <scope>NUCLEOTIDE SEQUENCE [LARGE SCALE GENOMIC DNA]</scope>
    <source>
        <strain evidence="8">E3</strain>
    </source>
</reference>
<evidence type="ECO:0000256" key="5">
    <source>
        <dbReference type="SAM" id="MobiDB-lite"/>
    </source>
</evidence>
<evidence type="ECO:0000259" key="7">
    <source>
        <dbReference type="PROSITE" id="PS50103"/>
    </source>
</evidence>
<dbReference type="AlphaFoldDB" id="A0A0G4J8G1"/>
<organism evidence="8 10">
    <name type="scientific">Plasmodiophora brassicae</name>
    <name type="common">Clubroot disease agent</name>
    <dbReference type="NCBI Taxonomy" id="37360"/>
    <lineage>
        <taxon>Eukaryota</taxon>
        <taxon>Sar</taxon>
        <taxon>Rhizaria</taxon>
        <taxon>Endomyxa</taxon>
        <taxon>Phytomyxea</taxon>
        <taxon>Plasmodiophorida</taxon>
        <taxon>Plasmodiophoridae</taxon>
        <taxon>Plasmodiophora</taxon>
    </lineage>
</organism>
<dbReference type="PROSITE" id="PS50103">
    <property type="entry name" value="ZF_C3H1"/>
    <property type="match status" value="1"/>
</dbReference>
<dbReference type="SUPFAM" id="SSF57850">
    <property type="entry name" value="RING/U-box"/>
    <property type="match status" value="1"/>
</dbReference>
<dbReference type="Gene3D" id="3.30.40.10">
    <property type="entry name" value="Zinc/RING finger domain, C3HC4 (zinc finger)"/>
    <property type="match status" value="1"/>
</dbReference>
<dbReference type="InterPro" id="IPR036855">
    <property type="entry name" value="Znf_CCCH_sf"/>
</dbReference>
<keyword evidence="1 4" id="KW-0479">Metal-binding</keyword>
<gene>
    <name evidence="8" type="ORF">PBRA_009466</name>
    <name evidence="9" type="ORF">PLBR_LOCUS8919</name>
</gene>
<keyword evidence="10" id="KW-1185">Reference proteome</keyword>
<dbReference type="InterPro" id="IPR027370">
    <property type="entry name" value="Znf-RING_euk"/>
</dbReference>
<feature type="domain" description="RING-type" evidence="6">
    <location>
        <begin position="189"/>
        <end position="228"/>
    </location>
</feature>
<dbReference type="PANTHER" id="PTHR12930">
    <property type="entry name" value="ZINC FINGER PROTEIN 183"/>
    <property type="match status" value="1"/>
</dbReference>
<evidence type="ECO:0000256" key="4">
    <source>
        <dbReference type="PROSITE-ProRule" id="PRU00723"/>
    </source>
</evidence>
<evidence type="ECO:0000313" key="11">
    <source>
        <dbReference type="Proteomes" id="UP000290189"/>
    </source>
</evidence>
<dbReference type="OrthoDB" id="25761at2759"/>
<dbReference type="Proteomes" id="UP000039324">
    <property type="component" value="Unassembled WGS sequence"/>
</dbReference>
<dbReference type="STRING" id="37360.A0A0G4J8G1"/>
<dbReference type="InterPro" id="IPR013083">
    <property type="entry name" value="Znf_RING/FYVE/PHD"/>
</dbReference>
<keyword evidence="2 4" id="KW-0863">Zinc-finger</keyword>
<evidence type="ECO:0000313" key="9">
    <source>
        <dbReference type="EMBL" id="SPR01704.1"/>
    </source>
</evidence>
<dbReference type="PANTHER" id="PTHR12930:SF0">
    <property type="entry name" value="RING FINGER PROTEIN 113B"/>
    <property type="match status" value="1"/>
</dbReference>
<evidence type="ECO:0000256" key="1">
    <source>
        <dbReference type="ARBA" id="ARBA00022723"/>
    </source>
</evidence>
<dbReference type="GO" id="GO:0005684">
    <property type="term" value="C:U2-type spliceosomal complex"/>
    <property type="evidence" value="ECO:0007669"/>
    <property type="project" value="TreeGrafter"/>
</dbReference>
<dbReference type="SUPFAM" id="SSF90229">
    <property type="entry name" value="CCCH zinc finger"/>
    <property type="match status" value="1"/>
</dbReference>
<keyword evidence="3 4" id="KW-0862">Zinc</keyword>
<dbReference type="PROSITE" id="PS50089">
    <property type="entry name" value="ZF_RING_2"/>
    <property type="match status" value="1"/>
</dbReference>
<evidence type="ECO:0000256" key="2">
    <source>
        <dbReference type="ARBA" id="ARBA00022771"/>
    </source>
</evidence>
<dbReference type="SMART" id="SM00184">
    <property type="entry name" value="RING"/>
    <property type="match status" value="1"/>
</dbReference>
<dbReference type="Gene3D" id="4.10.1000.10">
    <property type="entry name" value="Zinc finger, CCCH-type"/>
    <property type="match status" value="1"/>
</dbReference>
<name>A0A0G4J8G1_PLABS</name>
<dbReference type="Pfam" id="PF13445">
    <property type="entry name" value="zf-RING_UBOX"/>
    <property type="match status" value="1"/>
</dbReference>
<dbReference type="PROSITE" id="PS00518">
    <property type="entry name" value="ZF_RING_1"/>
    <property type="match status" value="1"/>
</dbReference>
<dbReference type="GO" id="GO:0034247">
    <property type="term" value="P:snoRNA splicing"/>
    <property type="evidence" value="ECO:0007669"/>
    <property type="project" value="TreeGrafter"/>
</dbReference>
<geneLocation type="mitochondrion" evidence="9"/>
<dbReference type="InterPro" id="IPR001841">
    <property type="entry name" value="Znf_RING"/>
</dbReference>
<protein>
    <recommendedName>
        <fullName evidence="12">RING-type E3 ubiquitin transferase</fullName>
    </recommendedName>
</protein>
<dbReference type="InterPro" id="IPR039971">
    <property type="entry name" value="CWC24-like"/>
</dbReference>
<dbReference type="GO" id="GO:0008270">
    <property type="term" value="F:zinc ion binding"/>
    <property type="evidence" value="ECO:0007669"/>
    <property type="project" value="UniProtKB-KW"/>
</dbReference>
<feature type="domain" description="C3H1-type" evidence="7">
    <location>
        <begin position="113"/>
        <end position="141"/>
    </location>
</feature>
<dbReference type="CDD" id="cd16539">
    <property type="entry name" value="RING-HC_RNF113A_B"/>
    <property type="match status" value="1"/>
</dbReference>
<dbReference type="EMBL" id="OVEO01000018">
    <property type="protein sequence ID" value="SPR01704.1"/>
    <property type="molecule type" value="Genomic_DNA"/>
</dbReference>
<dbReference type="Pfam" id="PF00642">
    <property type="entry name" value="zf-CCCH"/>
    <property type="match status" value="1"/>
</dbReference>
<sequence length="257" mass="27987">MFRKRQRTGAARDVAAVVAGDDAAEVVVPRNKKPQAGAAEADRFRIGPDHQSTMSAAIASDRYVAVSTRDDDDLAQSSRAPAKANVYTGVQKEKNPFGPKKAPANLRVITRVDYQPDICKDYKETGYCGYGDSCKFLHDRGDYKSGWQIDREWEAEQQALKARGGAAADAENYEIHDGDDDDDNLPFACAICREPFTDPVVTKCMHYFCQACALKRHAAVSTKCAVCKAQTMGIFNTATALVKKLLERAAAGGDADP</sequence>
<accession>A0A0G4J8G1</accession>
<keyword evidence="9" id="KW-0496">Mitochondrion</keyword>
<proteinExistence type="predicted"/>
<feature type="region of interest" description="Disordered" evidence="5">
    <location>
        <begin position="31"/>
        <end position="50"/>
    </location>
</feature>
<evidence type="ECO:0000259" key="6">
    <source>
        <dbReference type="PROSITE" id="PS50089"/>
    </source>
</evidence>
<reference evidence="9 11" key="2">
    <citation type="submission" date="2018-03" db="EMBL/GenBank/DDBJ databases">
        <authorList>
            <person name="Fogelqvist J."/>
        </authorList>
    </citation>
    <scope>NUCLEOTIDE SEQUENCE [LARGE SCALE GENOMIC DNA]</scope>
</reference>